<keyword evidence="1" id="KW-1133">Transmembrane helix</keyword>
<keyword evidence="1" id="KW-0812">Transmembrane</keyword>
<dbReference type="EMBL" id="LGRX02020844">
    <property type="protein sequence ID" value="KAK3257216.1"/>
    <property type="molecule type" value="Genomic_DNA"/>
</dbReference>
<name>A0AAE0FCI2_9CHLO</name>
<evidence type="ECO:0000256" key="1">
    <source>
        <dbReference type="SAM" id="Phobius"/>
    </source>
</evidence>
<feature type="transmembrane region" description="Helical" evidence="1">
    <location>
        <begin position="62"/>
        <end position="87"/>
    </location>
</feature>
<evidence type="ECO:0000313" key="2">
    <source>
        <dbReference type="EMBL" id="KAK3257216.1"/>
    </source>
</evidence>
<sequence>MAPLISTKLNPIAQVGLQPPAQAEIPGYPGGAEISSPGSLSETSEGELEEILEEGYGGVSPLYLDLCILGFLLVLLMVIYWLARLFWRNCLSRPYMRMVMSLLPKSEAIEYEMDLLEVDIEAQEAKLQAMPEFDHLIENIVETEKINFEIKNDPETIAELTRLRLSVDNHVFTARSTDKTEKPDASNAAALTKLRLMRKQEPKVLTKAENVDNPKAE</sequence>
<protein>
    <submittedName>
        <fullName evidence="2">Uncharacterized protein</fullName>
    </submittedName>
</protein>
<dbReference type="AlphaFoldDB" id="A0AAE0FCI2"/>
<accession>A0AAE0FCI2</accession>
<keyword evidence="1" id="KW-0472">Membrane</keyword>
<keyword evidence="3" id="KW-1185">Reference proteome</keyword>
<proteinExistence type="predicted"/>
<organism evidence="2 3">
    <name type="scientific">Cymbomonas tetramitiformis</name>
    <dbReference type="NCBI Taxonomy" id="36881"/>
    <lineage>
        <taxon>Eukaryota</taxon>
        <taxon>Viridiplantae</taxon>
        <taxon>Chlorophyta</taxon>
        <taxon>Pyramimonadophyceae</taxon>
        <taxon>Pyramimonadales</taxon>
        <taxon>Pyramimonadaceae</taxon>
        <taxon>Cymbomonas</taxon>
    </lineage>
</organism>
<dbReference type="Proteomes" id="UP001190700">
    <property type="component" value="Unassembled WGS sequence"/>
</dbReference>
<reference evidence="2 3" key="1">
    <citation type="journal article" date="2015" name="Genome Biol. Evol.">
        <title>Comparative Genomics of a Bacterivorous Green Alga Reveals Evolutionary Causalities and Consequences of Phago-Mixotrophic Mode of Nutrition.</title>
        <authorList>
            <person name="Burns J.A."/>
            <person name="Paasch A."/>
            <person name="Narechania A."/>
            <person name="Kim E."/>
        </authorList>
    </citation>
    <scope>NUCLEOTIDE SEQUENCE [LARGE SCALE GENOMIC DNA]</scope>
    <source>
        <strain evidence="2 3">PLY_AMNH</strain>
    </source>
</reference>
<evidence type="ECO:0000313" key="3">
    <source>
        <dbReference type="Proteomes" id="UP001190700"/>
    </source>
</evidence>
<comment type="caution">
    <text evidence="2">The sequence shown here is derived from an EMBL/GenBank/DDBJ whole genome shotgun (WGS) entry which is preliminary data.</text>
</comment>
<gene>
    <name evidence="2" type="ORF">CYMTET_33687</name>
</gene>